<proteinExistence type="predicted"/>
<keyword evidence="2" id="KW-1185">Reference proteome</keyword>
<comment type="caution">
    <text evidence="1">The sequence shown here is derived from an EMBL/GenBank/DDBJ whole genome shotgun (WGS) entry which is preliminary data.</text>
</comment>
<protein>
    <recommendedName>
        <fullName evidence="3">Histidine kinase</fullName>
    </recommendedName>
</protein>
<reference evidence="1 2" key="1">
    <citation type="journal article" date="2006" name="Int. J. Syst. Evol. Microbiol.">
        <title>Dyella yeojuensis sp. nov., isolated from greenhouse soil in Korea.</title>
        <authorList>
            <person name="Kim B.Y."/>
            <person name="Weon H.Y."/>
            <person name="Lee K.H."/>
            <person name="Seok S.J."/>
            <person name="Kwon S.W."/>
            <person name="Go S.J."/>
            <person name="Stackebrandt E."/>
        </authorList>
    </citation>
    <scope>NUCLEOTIDE SEQUENCE [LARGE SCALE GENOMIC DNA]</scope>
    <source>
        <strain evidence="1 2">DSM 17673</strain>
    </source>
</reference>
<gene>
    <name evidence="1" type="ORF">HBF32_03660</name>
</gene>
<sequence length="218" mass="22560">MTVGHPEDSAPMGDALFRREAAHALSAPLGGLMLQAELADRYLEKDRIASARDALATLSRGFETFGTQFRAVFAAMADIAEEGGEPGDPRECLAEALARLREASAKVGYRGVSPRVAMSSKALRALMRHLAMLASASGAAEAELAATTSGHECVLSLTGPGAATVTHARPFDSPAALHFLVVREIAARHGGRVAAGNAPGAIALVVLPVVDAAVEQAR</sequence>
<accession>A0A7X5QSE8</accession>
<dbReference type="RefSeq" id="WP_166698267.1">
    <property type="nucleotide sequence ID" value="NZ_JAAQTL010000001.1"/>
</dbReference>
<dbReference type="AlphaFoldDB" id="A0A7X5QSE8"/>
<name>A0A7X5QSE8_9GAMM</name>
<evidence type="ECO:0000313" key="1">
    <source>
        <dbReference type="EMBL" id="NID14560.1"/>
    </source>
</evidence>
<dbReference type="EMBL" id="JAAQTL010000001">
    <property type="protein sequence ID" value="NID14560.1"/>
    <property type="molecule type" value="Genomic_DNA"/>
</dbReference>
<dbReference type="Proteomes" id="UP000518878">
    <property type="component" value="Unassembled WGS sequence"/>
</dbReference>
<evidence type="ECO:0000313" key="2">
    <source>
        <dbReference type="Proteomes" id="UP000518878"/>
    </source>
</evidence>
<evidence type="ECO:0008006" key="3">
    <source>
        <dbReference type="Google" id="ProtNLM"/>
    </source>
</evidence>
<organism evidence="1 2">
    <name type="scientific">Luteibacter yeojuensis</name>
    <dbReference type="NCBI Taxonomy" id="345309"/>
    <lineage>
        <taxon>Bacteria</taxon>
        <taxon>Pseudomonadati</taxon>
        <taxon>Pseudomonadota</taxon>
        <taxon>Gammaproteobacteria</taxon>
        <taxon>Lysobacterales</taxon>
        <taxon>Rhodanobacteraceae</taxon>
        <taxon>Luteibacter</taxon>
    </lineage>
</organism>